<comment type="caution">
    <text evidence="1">The sequence shown here is derived from an EMBL/GenBank/DDBJ whole genome shotgun (WGS) entry which is preliminary data.</text>
</comment>
<sequence length="85" mass="9672">MGTVSERGLDGGGQPRKSDAWSSQVAHSDILHIKSVIQRLSAEDLNESRLPPAYWRKRLQEIMQSHQLSKSQFDEIDRLLATLKE</sequence>
<dbReference type="EMBL" id="JAYMRU010000013">
    <property type="protein sequence ID" value="MEM5402099.1"/>
    <property type="molecule type" value="Genomic_DNA"/>
</dbReference>
<name>A0ACC6RK75_9BURK</name>
<organism evidence="1 2">
    <name type="scientific">Paraburkholderia unamae</name>
    <dbReference type="NCBI Taxonomy" id="219649"/>
    <lineage>
        <taxon>Bacteria</taxon>
        <taxon>Pseudomonadati</taxon>
        <taxon>Pseudomonadota</taxon>
        <taxon>Betaproteobacteria</taxon>
        <taxon>Burkholderiales</taxon>
        <taxon>Burkholderiaceae</taxon>
        <taxon>Paraburkholderia</taxon>
    </lineage>
</organism>
<accession>A0ACC6RK75</accession>
<dbReference type="Proteomes" id="UP001392318">
    <property type="component" value="Unassembled WGS sequence"/>
</dbReference>
<reference evidence="1" key="1">
    <citation type="submission" date="2024-01" db="EMBL/GenBank/DDBJ databases">
        <title>The diversity of rhizobia nodulating Mimosa spp. in eleven states of Brazil covering several biomes is determined by host plant, location, and edaphic factors.</title>
        <authorList>
            <person name="Rouws L."/>
            <person name="Barauna A."/>
            <person name="Beukes C."/>
            <person name="De Faria S.M."/>
            <person name="Gross E."/>
            <person name="Dos Reis Junior F.B."/>
            <person name="Simon M."/>
            <person name="Maluk M."/>
            <person name="Odee D.W."/>
            <person name="Kenicer G."/>
            <person name="Young J.P.W."/>
            <person name="Reis V.M."/>
            <person name="Zilli J."/>
            <person name="James E.K."/>
        </authorList>
    </citation>
    <scope>NUCLEOTIDE SEQUENCE</scope>
    <source>
        <strain evidence="1">JPY452</strain>
    </source>
</reference>
<protein>
    <submittedName>
        <fullName evidence="1">Uncharacterized protein</fullName>
    </submittedName>
</protein>
<evidence type="ECO:0000313" key="1">
    <source>
        <dbReference type="EMBL" id="MEM5402099.1"/>
    </source>
</evidence>
<gene>
    <name evidence="1" type="ORF">VSR83_18685</name>
</gene>
<evidence type="ECO:0000313" key="2">
    <source>
        <dbReference type="Proteomes" id="UP001392318"/>
    </source>
</evidence>
<proteinExistence type="predicted"/>
<keyword evidence="2" id="KW-1185">Reference proteome</keyword>